<dbReference type="GO" id="GO:0005524">
    <property type="term" value="F:ATP binding"/>
    <property type="evidence" value="ECO:0007669"/>
    <property type="project" value="UniProtKB-KW"/>
</dbReference>
<dbReference type="EMBL" id="CP134879">
    <property type="protein sequence ID" value="WNM24664.1"/>
    <property type="molecule type" value="Genomic_DNA"/>
</dbReference>
<evidence type="ECO:0000259" key="9">
    <source>
        <dbReference type="Pfam" id="PF02782"/>
    </source>
</evidence>
<keyword evidence="11" id="KW-1185">Reference proteome</keyword>
<dbReference type="PROSITE" id="PS00445">
    <property type="entry name" value="FGGY_KINASES_2"/>
    <property type="match status" value="1"/>
</dbReference>
<keyword evidence="4 7" id="KW-0418">Kinase</keyword>
<dbReference type="Proteomes" id="UP001304125">
    <property type="component" value="Chromosome"/>
</dbReference>
<feature type="domain" description="Carbohydrate kinase FGGY C-terminal" evidence="9">
    <location>
        <begin position="248"/>
        <end position="431"/>
    </location>
</feature>
<name>A0AA96F7E3_9MICO</name>
<protein>
    <recommendedName>
        <fullName evidence="6">ATP:glycerol 3-phosphotransferase</fullName>
    </recommendedName>
</protein>
<proteinExistence type="inferred from homology"/>
<dbReference type="InterPro" id="IPR043129">
    <property type="entry name" value="ATPase_NBD"/>
</dbReference>
<organism evidence="10 11">
    <name type="scientific">Demequina capsici</name>
    <dbReference type="NCBI Taxonomy" id="3075620"/>
    <lineage>
        <taxon>Bacteria</taxon>
        <taxon>Bacillati</taxon>
        <taxon>Actinomycetota</taxon>
        <taxon>Actinomycetes</taxon>
        <taxon>Micrococcales</taxon>
        <taxon>Demequinaceae</taxon>
        <taxon>Demequina</taxon>
    </lineage>
</organism>
<dbReference type="InterPro" id="IPR018485">
    <property type="entry name" value="FGGY_C"/>
</dbReference>
<evidence type="ECO:0000313" key="11">
    <source>
        <dbReference type="Proteomes" id="UP001304125"/>
    </source>
</evidence>
<evidence type="ECO:0000259" key="8">
    <source>
        <dbReference type="Pfam" id="PF00370"/>
    </source>
</evidence>
<dbReference type="PANTHER" id="PTHR10196:SF69">
    <property type="entry name" value="GLYCEROL KINASE"/>
    <property type="match status" value="1"/>
</dbReference>
<dbReference type="InterPro" id="IPR000577">
    <property type="entry name" value="Carb_kinase_FGGY"/>
</dbReference>
<dbReference type="GO" id="GO:0004370">
    <property type="term" value="F:glycerol kinase activity"/>
    <property type="evidence" value="ECO:0007669"/>
    <property type="project" value="TreeGrafter"/>
</dbReference>
<keyword evidence="3" id="KW-0547">Nucleotide-binding</keyword>
<dbReference type="RefSeq" id="WP_313498735.1">
    <property type="nucleotide sequence ID" value="NZ_CP134879.1"/>
</dbReference>
<evidence type="ECO:0000256" key="3">
    <source>
        <dbReference type="ARBA" id="ARBA00022741"/>
    </source>
</evidence>
<comment type="similarity">
    <text evidence="1 7">Belongs to the FGGY kinase family.</text>
</comment>
<evidence type="ECO:0000256" key="5">
    <source>
        <dbReference type="ARBA" id="ARBA00022840"/>
    </source>
</evidence>
<keyword evidence="2 7" id="KW-0808">Transferase</keyword>
<sequence>MSIVIALDEGTTNAKAVAIDGDGRVLAHASRGLGIRNTAPGWTEQDALEIWEASVEVLARVLAQVPADEVIGLAISNQRESVVAWDPVTGAPAGPVLSWQDTRTADRCAALAQVHGDRVLDLTGLPLDPMFSAPKMAWLLEQAPDGTVVGTVDSWLVWCLTGGSRHVIEAGNASRTLLMDLATLDWHPELLGVFGIPREALPEIVASNGDLGSTACDGLPAGIPILAVMADSHAALRGHGGGEPGVVKATYGTGSSVMQGTGAQLRRRPGVATTLAWLDDRPVYALEGNIRYSGSALDWTARLLGVADARSLGALAATVDDADGVVLVPAFGGLGAPHWDPTAVGTLTGLGAGSGPAQVARAAFDAVAHQVADVAEAMLAEGEALEAVRADGGATASELLMQTQADALGCEVVVVGEADVALRGVAAVAFAQRGIALPAAAASRTHRPSYSAQEREAARARWRAALDRSKA</sequence>
<evidence type="ECO:0000256" key="7">
    <source>
        <dbReference type="RuleBase" id="RU003733"/>
    </source>
</evidence>
<dbReference type="CDD" id="cd07769">
    <property type="entry name" value="ASKHA_NBD_FGGY_GK"/>
    <property type="match status" value="1"/>
</dbReference>
<feature type="domain" description="Carbohydrate kinase FGGY N-terminal" evidence="8">
    <location>
        <begin position="3"/>
        <end position="236"/>
    </location>
</feature>
<keyword evidence="5" id="KW-0067">ATP-binding</keyword>
<gene>
    <name evidence="10" type="ORF">RN606_00520</name>
</gene>
<dbReference type="Pfam" id="PF02782">
    <property type="entry name" value="FGGY_C"/>
    <property type="match status" value="1"/>
</dbReference>
<dbReference type="Pfam" id="PF00370">
    <property type="entry name" value="FGGY_N"/>
    <property type="match status" value="1"/>
</dbReference>
<evidence type="ECO:0000256" key="2">
    <source>
        <dbReference type="ARBA" id="ARBA00022679"/>
    </source>
</evidence>
<dbReference type="GO" id="GO:0019563">
    <property type="term" value="P:glycerol catabolic process"/>
    <property type="evidence" value="ECO:0007669"/>
    <property type="project" value="TreeGrafter"/>
</dbReference>
<dbReference type="PIRSF" id="PIRSF000538">
    <property type="entry name" value="GlpK"/>
    <property type="match status" value="1"/>
</dbReference>
<dbReference type="AlphaFoldDB" id="A0AA96F7E3"/>
<dbReference type="Gene3D" id="3.30.420.40">
    <property type="match status" value="2"/>
</dbReference>
<dbReference type="GO" id="GO:0005829">
    <property type="term" value="C:cytosol"/>
    <property type="evidence" value="ECO:0007669"/>
    <property type="project" value="TreeGrafter"/>
</dbReference>
<evidence type="ECO:0000256" key="1">
    <source>
        <dbReference type="ARBA" id="ARBA00009156"/>
    </source>
</evidence>
<dbReference type="InterPro" id="IPR018484">
    <property type="entry name" value="FGGY_N"/>
</dbReference>
<dbReference type="SUPFAM" id="SSF53067">
    <property type="entry name" value="Actin-like ATPase domain"/>
    <property type="match status" value="2"/>
</dbReference>
<accession>A0AA96F7E3</accession>
<evidence type="ECO:0000256" key="4">
    <source>
        <dbReference type="ARBA" id="ARBA00022777"/>
    </source>
</evidence>
<evidence type="ECO:0000256" key="6">
    <source>
        <dbReference type="ARBA" id="ARBA00043149"/>
    </source>
</evidence>
<dbReference type="InterPro" id="IPR018483">
    <property type="entry name" value="Carb_kinase_FGGY_CS"/>
</dbReference>
<dbReference type="PROSITE" id="PS00933">
    <property type="entry name" value="FGGY_KINASES_1"/>
    <property type="match status" value="1"/>
</dbReference>
<dbReference type="PANTHER" id="PTHR10196">
    <property type="entry name" value="SUGAR KINASE"/>
    <property type="match status" value="1"/>
</dbReference>
<reference evidence="10 11" key="1">
    <citation type="submission" date="2023-09" db="EMBL/GenBank/DDBJ databases">
        <title>Demequina sp. a novel bacteria isolated from Capsicum annuum.</title>
        <authorList>
            <person name="Humaira Z."/>
            <person name="Lee J."/>
            <person name="Cho D."/>
        </authorList>
    </citation>
    <scope>NUCLEOTIDE SEQUENCE [LARGE SCALE GENOMIC DNA]</scope>
    <source>
        <strain evidence="10 11">OYTSA14</strain>
    </source>
</reference>
<evidence type="ECO:0000313" key="10">
    <source>
        <dbReference type="EMBL" id="WNM24664.1"/>
    </source>
</evidence>